<name>W7BWQ9_9LIST</name>
<dbReference type="Gene3D" id="3.30.420.240">
    <property type="match status" value="1"/>
</dbReference>
<dbReference type="STRING" id="1265819.PGRAN_02620"/>
<accession>W7BWQ9</accession>
<dbReference type="NCBIfam" id="TIGR01630">
    <property type="entry name" value="psiM2_ORF9"/>
    <property type="match status" value="1"/>
</dbReference>
<reference evidence="3 4" key="1">
    <citation type="journal article" date="2014" name="Int. J. Syst. Evol. Microbiol.">
        <title>Listeria floridensis sp. nov., Listeria aquatica sp. nov., Listeria cornellensis sp. nov., Listeria riparia sp. nov. and Listeria grandensis sp. nov., from agricultural and natural environments.</title>
        <authorList>
            <person name="den Bakker H.C."/>
            <person name="Warchocki S."/>
            <person name="Wright E.M."/>
            <person name="Allred A.F."/>
            <person name="Ahlstrom C."/>
            <person name="Manuel C.S."/>
            <person name="Stasiewicz M.J."/>
            <person name="Burrell A."/>
            <person name="Roof S."/>
            <person name="Strawn L."/>
            <person name="Fortes E.D."/>
            <person name="Nightingale K.K."/>
            <person name="Kephart D."/>
            <person name="Wiedmann M."/>
        </authorList>
    </citation>
    <scope>NUCLEOTIDE SEQUENCE [LARGE SCALE GENOMIC DNA]</scope>
    <source>
        <strain evidence="4">FSL F6-971</strain>
    </source>
</reference>
<dbReference type="Gene3D" id="3.40.50.300">
    <property type="entry name" value="P-loop containing nucleotide triphosphate hydrolases"/>
    <property type="match status" value="1"/>
</dbReference>
<dbReference type="EMBL" id="AODD01000002">
    <property type="protein sequence ID" value="EUJ24753.1"/>
    <property type="molecule type" value="Genomic_DNA"/>
</dbReference>
<comment type="caution">
    <text evidence="3">The sequence shown here is derived from an EMBL/GenBank/DDBJ whole genome shotgun (WGS) entry which is preliminary data.</text>
</comment>
<evidence type="ECO:0000256" key="1">
    <source>
        <dbReference type="ARBA" id="ARBA00022612"/>
    </source>
</evidence>
<evidence type="ECO:0000259" key="2">
    <source>
        <dbReference type="Pfam" id="PF17289"/>
    </source>
</evidence>
<dbReference type="InterPro" id="IPR006517">
    <property type="entry name" value="Phage_terminase_lsu-like_C"/>
</dbReference>
<dbReference type="RefSeq" id="WP_420911961.1">
    <property type="nucleotide sequence ID" value="NZ_AODD01000002.1"/>
</dbReference>
<dbReference type="Pfam" id="PF03237">
    <property type="entry name" value="Terminase_6N"/>
    <property type="match status" value="1"/>
</dbReference>
<dbReference type="InterPro" id="IPR027417">
    <property type="entry name" value="P-loop_NTPase"/>
</dbReference>
<dbReference type="InterPro" id="IPR035421">
    <property type="entry name" value="Terminase_6C"/>
</dbReference>
<dbReference type="AlphaFoldDB" id="W7BWQ9"/>
<organism evidence="3 4">
    <name type="scientific">Listeria grandensis FSL F6-0971</name>
    <dbReference type="NCBI Taxonomy" id="1265819"/>
    <lineage>
        <taxon>Bacteria</taxon>
        <taxon>Bacillati</taxon>
        <taxon>Bacillota</taxon>
        <taxon>Bacilli</taxon>
        <taxon>Bacillales</taxon>
        <taxon>Listeriaceae</taxon>
        <taxon>Listeria</taxon>
    </lineage>
</organism>
<evidence type="ECO:0000313" key="3">
    <source>
        <dbReference type="EMBL" id="EUJ24753.1"/>
    </source>
</evidence>
<dbReference type="Proteomes" id="UP000019253">
    <property type="component" value="Unassembled WGS sequence"/>
</dbReference>
<protein>
    <recommendedName>
        <fullName evidence="2">Terminase large subunit gp17-like C-terminal domain-containing protein</fullName>
    </recommendedName>
</protein>
<keyword evidence="4" id="KW-1185">Reference proteome</keyword>
<dbReference type="Pfam" id="PF17289">
    <property type="entry name" value="Terminase_6C"/>
    <property type="match status" value="1"/>
</dbReference>
<evidence type="ECO:0000313" key="4">
    <source>
        <dbReference type="Proteomes" id="UP000019253"/>
    </source>
</evidence>
<sequence>MQSSQNLVKTEEELYIEMINEEANKELARRSYRDYVEYAHFGMYKHFPHTDLICEHLQPIADGEQKFIIIEMPPRHGKSMTTTETFPSYYVMKNPTKRVITVSYADTLARKFGRKNRDKVRLVGQKLFNVNISPLVSKANDWELENSGGGMISVGITGGATGHGADLLVIDDPFKNREEAESLLMRDKVFEEWESTFLTRLHGGGSIVIIMTRWHEDDLIGRLLKKSNFKWERLRLPAIAEDENDLLQREVGEPLCPGLGYDKKWADDKKIQVGSRTWASLYQQRPSPADGNIFKRHWIRYYVPDEEFRRKYDLGDEVKVLPRLFDVSAQSWDCAFKDTKKSDFVAGHVWSVKGANFFMRDRDHDRMDIIRTMQGIRNMTTKWPNATAKYVEDKANGPAVIQMLKDQISGLIPIEPNGGKEARANAVAPLFEAGNVFLPHPLYKPWSEDVVEELVSFPNGQHDDDVDAATQVLNKLRGHTTSLKDRYNY</sequence>
<proteinExistence type="predicted"/>
<gene>
    <name evidence="3" type="ORF">PGRAN_02620</name>
</gene>
<keyword evidence="1" id="KW-1188">Viral release from host cell</keyword>
<feature type="domain" description="Terminase large subunit gp17-like C-terminal" evidence="2">
    <location>
        <begin position="331"/>
        <end position="475"/>
    </location>
</feature>
<dbReference type="PATRIC" id="fig|1265819.5.peg.515"/>